<dbReference type="Gene3D" id="3.40.190.150">
    <property type="entry name" value="Bordetella uptake gene, domain 1"/>
    <property type="match status" value="1"/>
</dbReference>
<sequence>MRFSHLPLLLGLIAVNTWAQSPSGGFPSKPIRFVIPSAVGSTPDIGARIAAKFMSADLGQSIIVDNRPGANGVVAMNDVLNSPHDGYSYLVAPSGTMALSPFVYKALAKAITDFSPAGQLYKTDQSLVVRADGPFQSVADIVKKAKEKPGSVTAAYSAPGNISQAALELFKQRTQTDLYSVNFNTSVAAAVGVAAGNADMLFETIAATEPLVRSGKLRRIAMTGRQRSAFAPNIPTIIESGVGDFVVTAWGGVFAPKDAPAANIKAVGDSLARALKNPEAVSLLKSSGLDAGDLSASDFEKLWHADADLWRKTVEASPNLRIEN</sequence>
<evidence type="ECO:0000313" key="4">
    <source>
        <dbReference type="Proteomes" id="UP001501671"/>
    </source>
</evidence>
<dbReference type="InterPro" id="IPR005064">
    <property type="entry name" value="BUG"/>
</dbReference>
<comment type="similarity">
    <text evidence="1">Belongs to the UPF0065 (bug) family.</text>
</comment>
<comment type="caution">
    <text evidence="3">The sequence shown here is derived from an EMBL/GenBank/DDBJ whole genome shotgun (WGS) entry which is preliminary data.</text>
</comment>
<gene>
    <name evidence="3" type="ORF">GCM10023144_03830</name>
</gene>
<accession>A0ABP8GFR6</accession>
<protein>
    <submittedName>
        <fullName evidence="3">Tripartite tricarboxylate transporter substrate binding protein</fullName>
    </submittedName>
</protein>
<name>A0ABP8GFR6_9BURK</name>
<dbReference type="SUPFAM" id="SSF53850">
    <property type="entry name" value="Periplasmic binding protein-like II"/>
    <property type="match status" value="1"/>
</dbReference>
<feature type="signal peptide" evidence="2">
    <location>
        <begin position="1"/>
        <end position="19"/>
    </location>
</feature>
<feature type="chain" id="PRO_5045753868" evidence="2">
    <location>
        <begin position="20"/>
        <end position="324"/>
    </location>
</feature>
<dbReference type="RefSeq" id="WP_345245745.1">
    <property type="nucleotide sequence ID" value="NZ_BAABFO010000001.1"/>
</dbReference>
<dbReference type="PANTHER" id="PTHR42928">
    <property type="entry name" value="TRICARBOXYLATE-BINDING PROTEIN"/>
    <property type="match status" value="1"/>
</dbReference>
<organism evidence="3 4">
    <name type="scientific">Pigmentiphaga soli</name>
    <dbReference type="NCBI Taxonomy" id="1007095"/>
    <lineage>
        <taxon>Bacteria</taxon>
        <taxon>Pseudomonadati</taxon>
        <taxon>Pseudomonadota</taxon>
        <taxon>Betaproteobacteria</taxon>
        <taxon>Burkholderiales</taxon>
        <taxon>Alcaligenaceae</taxon>
        <taxon>Pigmentiphaga</taxon>
    </lineage>
</organism>
<proteinExistence type="inferred from homology"/>
<dbReference type="PIRSF" id="PIRSF017082">
    <property type="entry name" value="YflP"/>
    <property type="match status" value="1"/>
</dbReference>
<keyword evidence="2" id="KW-0732">Signal</keyword>
<evidence type="ECO:0000313" key="3">
    <source>
        <dbReference type="EMBL" id="GAA4323184.1"/>
    </source>
</evidence>
<dbReference type="InterPro" id="IPR042100">
    <property type="entry name" value="Bug_dom1"/>
</dbReference>
<dbReference type="Proteomes" id="UP001501671">
    <property type="component" value="Unassembled WGS sequence"/>
</dbReference>
<evidence type="ECO:0000256" key="1">
    <source>
        <dbReference type="ARBA" id="ARBA00006987"/>
    </source>
</evidence>
<dbReference type="CDD" id="cd07012">
    <property type="entry name" value="PBP2_Bug_TTT"/>
    <property type="match status" value="1"/>
</dbReference>
<dbReference type="Pfam" id="PF03401">
    <property type="entry name" value="TctC"/>
    <property type="match status" value="1"/>
</dbReference>
<dbReference type="Gene3D" id="3.40.190.10">
    <property type="entry name" value="Periplasmic binding protein-like II"/>
    <property type="match status" value="1"/>
</dbReference>
<dbReference type="PANTHER" id="PTHR42928:SF5">
    <property type="entry name" value="BLR1237 PROTEIN"/>
    <property type="match status" value="1"/>
</dbReference>
<evidence type="ECO:0000256" key="2">
    <source>
        <dbReference type="SAM" id="SignalP"/>
    </source>
</evidence>
<dbReference type="EMBL" id="BAABFO010000001">
    <property type="protein sequence ID" value="GAA4323184.1"/>
    <property type="molecule type" value="Genomic_DNA"/>
</dbReference>
<keyword evidence="4" id="KW-1185">Reference proteome</keyword>
<reference evidence="4" key="1">
    <citation type="journal article" date="2019" name="Int. J. Syst. Evol. Microbiol.">
        <title>The Global Catalogue of Microorganisms (GCM) 10K type strain sequencing project: providing services to taxonomists for standard genome sequencing and annotation.</title>
        <authorList>
            <consortium name="The Broad Institute Genomics Platform"/>
            <consortium name="The Broad Institute Genome Sequencing Center for Infectious Disease"/>
            <person name="Wu L."/>
            <person name="Ma J."/>
        </authorList>
    </citation>
    <scope>NUCLEOTIDE SEQUENCE [LARGE SCALE GENOMIC DNA]</scope>
    <source>
        <strain evidence="4">JCM 17666</strain>
    </source>
</reference>